<evidence type="ECO:0000259" key="11">
    <source>
        <dbReference type="PROSITE" id="PS50835"/>
    </source>
</evidence>
<keyword evidence="5" id="KW-0677">Repeat</keyword>
<reference evidence="12" key="1">
    <citation type="submission" date="2021-02" db="EMBL/GenBank/DDBJ databases">
        <authorList>
            <person name="Nowell W R."/>
        </authorList>
    </citation>
    <scope>NUCLEOTIDE SEQUENCE</scope>
</reference>
<dbReference type="EMBL" id="CAJOBI010000093">
    <property type="protein sequence ID" value="CAF3793281.1"/>
    <property type="molecule type" value="Genomic_DNA"/>
</dbReference>
<evidence type="ECO:0000256" key="4">
    <source>
        <dbReference type="ARBA" id="ARBA00022695"/>
    </source>
</evidence>
<evidence type="ECO:0000256" key="8">
    <source>
        <dbReference type="ARBA" id="ARBA00047597"/>
    </source>
</evidence>
<dbReference type="PANTHER" id="PTHR13817:SF73">
    <property type="entry name" value="FIBRONECTIN TYPE-III DOMAIN-CONTAINING PROTEIN"/>
    <property type="match status" value="1"/>
</dbReference>
<dbReference type="PROSITE" id="PS50835">
    <property type="entry name" value="IG_LIKE"/>
    <property type="match status" value="3"/>
</dbReference>
<dbReference type="Proteomes" id="UP000676336">
    <property type="component" value="Unassembled WGS sequence"/>
</dbReference>
<dbReference type="SMART" id="SM00408">
    <property type="entry name" value="IGc2"/>
    <property type="match status" value="4"/>
</dbReference>
<dbReference type="EMBL" id="CAJOBH010000126">
    <property type="protein sequence ID" value="CAF3762995.1"/>
    <property type="molecule type" value="Genomic_DNA"/>
</dbReference>
<evidence type="ECO:0000256" key="9">
    <source>
        <dbReference type="RuleBase" id="RU361228"/>
    </source>
</evidence>
<keyword evidence="6" id="KW-1015">Disulfide bond</keyword>
<dbReference type="CDD" id="cd00096">
    <property type="entry name" value="Ig"/>
    <property type="match status" value="1"/>
</dbReference>
<evidence type="ECO:0000313" key="14">
    <source>
        <dbReference type="EMBL" id="CAF2163609.1"/>
    </source>
</evidence>
<feature type="domain" description="Ig-like" evidence="11">
    <location>
        <begin position="404"/>
        <end position="495"/>
    </location>
</feature>
<evidence type="ECO:0000313" key="12">
    <source>
        <dbReference type="EMBL" id="CAF1571980.1"/>
    </source>
</evidence>
<dbReference type="EMBL" id="CAJNRE010018311">
    <property type="protein sequence ID" value="CAF2163609.1"/>
    <property type="molecule type" value="Genomic_DNA"/>
</dbReference>
<comment type="catalytic activity">
    <reaction evidence="8 9">
        <text>L-arginyl-[protein] + NAD(+) = N(omega)-(ADP-D-ribosyl)-L-arginyl-[protein] + nicotinamide + H(+)</text>
        <dbReference type="Rhea" id="RHEA:19149"/>
        <dbReference type="Rhea" id="RHEA-COMP:10532"/>
        <dbReference type="Rhea" id="RHEA-COMP:15087"/>
        <dbReference type="ChEBI" id="CHEBI:15378"/>
        <dbReference type="ChEBI" id="CHEBI:17154"/>
        <dbReference type="ChEBI" id="CHEBI:29965"/>
        <dbReference type="ChEBI" id="CHEBI:57540"/>
        <dbReference type="ChEBI" id="CHEBI:142554"/>
        <dbReference type="EC" id="2.4.2.31"/>
    </reaction>
</comment>
<dbReference type="GO" id="GO:0016779">
    <property type="term" value="F:nucleotidyltransferase activity"/>
    <property type="evidence" value="ECO:0007669"/>
    <property type="project" value="UniProtKB-KW"/>
</dbReference>
<dbReference type="Proteomes" id="UP000663834">
    <property type="component" value="Unassembled WGS sequence"/>
</dbReference>
<dbReference type="InterPro" id="IPR036179">
    <property type="entry name" value="Ig-like_dom_sf"/>
</dbReference>
<keyword evidence="2 9" id="KW-0328">Glycosyltransferase</keyword>
<keyword evidence="4" id="KW-0548">Nucleotidyltransferase</keyword>
<dbReference type="InterPro" id="IPR003598">
    <property type="entry name" value="Ig_sub2"/>
</dbReference>
<keyword evidence="9" id="KW-0521">NADP</keyword>
<keyword evidence="7" id="KW-0393">Immunoglobulin domain</keyword>
<evidence type="ECO:0000256" key="1">
    <source>
        <dbReference type="ARBA" id="ARBA00009558"/>
    </source>
</evidence>
<dbReference type="FunFam" id="2.60.40.10:FF:000032">
    <property type="entry name" value="palladin isoform X1"/>
    <property type="match status" value="1"/>
</dbReference>
<evidence type="ECO:0000256" key="3">
    <source>
        <dbReference type="ARBA" id="ARBA00022679"/>
    </source>
</evidence>
<evidence type="ECO:0000313" key="13">
    <source>
        <dbReference type="EMBL" id="CAF1639724.1"/>
    </source>
</evidence>
<dbReference type="InterPro" id="IPR050964">
    <property type="entry name" value="Striated_Muscle_Regulatory"/>
</dbReference>
<evidence type="ECO:0000256" key="10">
    <source>
        <dbReference type="SAM" id="Coils"/>
    </source>
</evidence>
<dbReference type="InterPro" id="IPR013783">
    <property type="entry name" value="Ig-like_fold"/>
</dbReference>
<comment type="caution">
    <text evidence="12">The sequence shown here is derived from an EMBL/GenBank/DDBJ whole genome shotgun (WGS) entry which is preliminary data.</text>
</comment>
<protein>
    <recommendedName>
        <fullName evidence="9">NAD(P)(+)--arginine ADP-ribosyltransferase</fullName>
        <ecNumber evidence="9">2.4.2.31</ecNumber>
    </recommendedName>
    <alternativeName>
        <fullName evidence="9">Mono(ADP-ribosyl)transferase</fullName>
    </alternativeName>
</protein>
<dbReference type="FunFam" id="2.60.40.10:FF:000107">
    <property type="entry name" value="Myosin, light chain kinase a"/>
    <property type="match status" value="1"/>
</dbReference>
<sequence>MSHSTSTVGLNFDDVAFEPLKMLMPIEGHEQMPLVSLEKAVEPLTTIVADIQRKAWVAKEKAEESPSKDGLTSDESAAIRLYTMEWVPQNKSLYFALNEFLRWDQPGRHAKLQPFFLYLKLFLTGLSRLPSERRFVYRGVTMDLSSRYANKTKIVWWGFSSCTASLSVLKADAFLGKTGLRTMFTIDSLTGKDIRAYSDHVIEDEVLLLAATQFEVLSYLEAADGLHMIQLKEIVAKFPLLEPVTLPDITHTAKKLPEIDDLRPGISCLIWLDSNANTQEIRDAEQKLAAINNNFKKFTDITQCQKYIEEQPGNDQLVIIVSGRMGREIVPFIWKLPQVISIYVYCMDKEKNKQWSHIYVKVKDVVIELDELIIRIKADHKTQNIMEQPLPTKAIARSVDAVQPKVEAPKAANHQLCIIGEDIQISWKFSGIEKPQVTWFHNDQLLPINSRFQVAETDDGTSKLSIHQAEVADQGIYTARATNSVGETEAKTTLFIIVKPAIKVNIGGSLQALKGETIKLKIIATGTPKPDIVWMKGNDEVTPNDRIQETRQTCNNDEICTLVIMNAEPEDQGEYSAKISNVGDSLISNKCKITVFKLPAFVVKPSTQRVKQGETALFKTQIDGYPVPKISWFLNGKQLKAEEGVQEQFNDVANEGILSIHKVDLEKNAGLITCRLENQHGKQEETVQLNVLAAPIITAKLPHQLETICEQDVSLKVVGRGSPQPVAQWFFNDKLIESKNSSVDEVTREYQLVIKRVTVAQNEGTYRVVLKNDVGEVQSNSCVVTVLEPVVLKKVAPTSNVVDLKYGQKFEITVDVNGKEIPKVQLMKDGEAVNFSIMDKTRYTFSVPSVQLQHQGVYKVTAKNKMSTEEMTVTLKVTGEFVGISQSVVATYTYYIFS</sequence>
<keyword evidence="10" id="KW-0175">Coiled coil</keyword>
<evidence type="ECO:0000313" key="15">
    <source>
        <dbReference type="EMBL" id="CAF3762995.1"/>
    </source>
</evidence>
<dbReference type="SUPFAM" id="SSF48726">
    <property type="entry name" value="Immunoglobulin"/>
    <property type="match status" value="5"/>
</dbReference>
<feature type="domain" description="Ig-like" evidence="11">
    <location>
        <begin position="500"/>
        <end position="594"/>
    </location>
</feature>
<dbReference type="AlphaFoldDB" id="A0A815YNM2"/>
<evidence type="ECO:0000256" key="2">
    <source>
        <dbReference type="ARBA" id="ARBA00022676"/>
    </source>
</evidence>
<evidence type="ECO:0000313" key="18">
    <source>
        <dbReference type="Proteomes" id="UP000663855"/>
    </source>
</evidence>
<dbReference type="GO" id="GO:0106274">
    <property type="term" value="F:NAD+-protein-arginine ADP-ribosyltransferase activity"/>
    <property type="evidence" value="ECO:0007669"/>
    <property type="project" value="UniProtKB-EC"/>
</dbReference>
<dbReference type="EMBL" id="CAJOBJ010000085">
    <property type="protein sequence ID" value="CAF3793298.1"/>
    <property type="molecule type" value="Genomic_DNA"/>
</dbReference>
<dbReference type="InterPro" id="IPR003599">
    <property type="entry name" value="Ig_sub"/>
</dbReference>
<organism evidence="12 18">
    <name type="scientific">Rotaria magnacalcarata</name>
    <dbReference type="NCBI Taxonomy" id="392030"/>
    <lineage>
        <taxon>Eukaryota</taxon>
        <taxon>Metazoa</taxon>
        <taxon>Spiralia</taxon>
        <taxon>Gnathifera</taxon>
        <taxon>Rotifera</taxon>
        <taxon>Eurotatoria</taxon>
        <taxon>Bdelloidea</taxon>
        <taxon>Philodinida</taxon>
        <taxon>Philodinidae</taxon>
        <taxon>Rotaria</taxon>
    </lineage>
</organism>
<dbReference type="OrthoDB" id="5969272at2759"/>
<dbReference type="InterPro" id="IPR000768">
    <property type="entry name" value="ART"/>
</dbReference>
<dbReference type="EMBL" id="CAJNOW010015241">
    <property type="protein sequence ID" value="CAF1639724.1"/>
    <property type="molecule type" value="Genomic_DNA"/>
</dbReference>
<dbReference type="Gene3D" id="3.90.176.10">
    <property type="entry name" value="Toxin ADP-ribosyltransferase, Chain A, domain 1"/>
    <property type="match status" value="1"/>
</dbReference>
<dbReference type="SUPFAM" id="SSF56399">
    <property type="entry name" value="ADP-ribosylation"/>
    <property type="match status" value="1"/>
</dbReference>
<dbReference type="Gene3D" id="2.60.40.10">
    <property type="entry name" value="Immunoglobulins"/>
    <property type="match status" value="5"/>
</dbReference>
<dbReference type="Pfam" id="PF01129">
    <property type="entry name" value="ART"/>
    <property type="match status" value="1"/>
</dbReference>
<feature type="domain" description="Ig-like" evidence="11">
    <location>
        <begin position="599"/>
        <end position="690"/>
    </location>
</feature>
<dbReference type="Pfam" id="PF07679">
    <property type="entry name" value="I-set"/>
    <property type="match status" value="5"/>
</dbReference>
<dbReference type="Proteomes" id="UP000681720">
    <property type="component" value="Unassembled WGS sequence"/>
</dbReference>
<evidence type="ECO:0000313" key="17">
    <source>
        <dbReference type="EMBL" id="CAF3793298.1"/>
    </source>
</evidence>
<comment type="similarity">
    <text evidence="1 9">Belongs to the Arg-specific ADP-ribosyltransferase family.</text>
</comment>
<dbReference type="Proteomes" id="UP000681967">
    <property type="component" value="Unassembled WGS sequence"/>
</dbReference>
<evidence type="ECO:0000313" key="16">
    <source>
        <dbReference type="EMBL" id="CAF3793281.1"/>
    </source>
</evidence>
<dbReference type="Proteomes" id="UP000663824">
    <property type="component" value="Unassembled WGS sequence"/>
</dbReference>
<dbReference type="EC" id="2.4.2.31" evidence="9"/>
<dbReference type="InterPro" id="IPR007110">
    <property type="entry name" value="Ig-like_dom"/>
</dbReference>
<accession>A0A815YNM2</accession>
<gene>
    <name evidence="15" type="ORF">BYL167_LOCUS968</name>
    <name evidence="12" type="ORF">CJN711_LOCUS32038</name>
    <name evidence="17" type="ORF">GIL414_LOCUS671</name>
    <name evidence="13" type="ORF">KQP761_LOCUS27816</name>
    <name evidence="14" type="ORF">MBJ925_LOCUS33339</name>
    <name evidence="16" type="ORF">SMN809_LOCUS756</name>
</gene>
<keyword evidence="3 9" id="KW-0808">Transferase</keyword>
<keyword evidence="9" id="KW-0520">NAD</keyword>
<dbReference type="EMBL" id="CAJNOV010015376">
    <property type="protein sequence ID" value="CAF1571980.1"/>
    <property type="molecule type" value="Genomic_DNA"/>
</dbReference>
<dbReference type="SMART" id="SM00409">
    <property type="entry name" value="IG"/>
    <property type="match status" value="5"/>
</dbReference>
<feature type="coiled-coil region" evidence="10">
    <location>
        <begin position="274"/>
        <end position="301"/>
    </location>
</feature>
<dbReference type="PROSITE" id="PS51996">
    <property type="entry name" value="TR_MART"/>
    <property type="match status" value="1"/>
</dbReference>
<name>A0A815YNM2_9BILA</name>
<evidence type="ECO:0000256" key="6">
    <source>
        <dbReference type="ARBA" id="ARBA00023157"/>
    </source>
</evidence>
<dbReference type="PANTHER" id="PTHR13817">
    <property type="entry name" value="TITIN"/>
    <property type="match status" value="1"/>
</dbReference>
<evidence type="ECO:0000256" key="5">
    <source>
        <dbReference type="ARBA" id="ARBA00022737"/>
    </source>
</evidence>
<dbReference type="InterPro" id="IPR013098">
    <property type="entry name" value="Ig_I-set"/>
</dbReference>
<proteinExistence type="inferred from homology"/>
<evidence type="ECO:0000256" key="7">
    <source>
        <dbReference type="ARBA" id="ARBA00023319"/>
    </source>
</evidence>
<dbReference type="Proteomes" id="UP000663855">
    <property type="component" value="Unassembled WGS sequence"/>
</dbReference>